<gene>
    <name evidence="4" type="ORF">ABLG96_12970</name>
</gene>
<name>A0AAU8DJ41_9ACTN</name>
<dbReference type="GO" id="GO:0003700">
    <property type="term" value="F:DNA-binding transcription factor activity"/>
    <property type="evidence" value="ECO:0007669"/>
    <property type="project" value="TreeGrafter"/>
</dbReference>
<feature type="DNA-binding region" description="H-T-H motif" evidence="2">
    <location>
        <begin position="38"/>
        <end position="57"/>
    </location>
</feature>
<dbReference type="InterPro" id="IPR001647">
    <property type="entry name" value="HTH_TetR"/>
</dbReference>
<dbReference type="PANTHER" id="PTHR30055">
    <property type="entry name" value="HTH-TYPE TRANSCRIPTIONAL REGULATOR RUTR"/>
    <property type="match status" value="1"/>
</dbReference>
<dbReference type="SUPFAM" id="SSF46689">
    <property type="entry name" value="Homeodomain-like"/>
    <property type="match status" value="1"/>
</dbReference>
<keyword evidence="1 2" id="KW-0238">DNA-binding</keyword>
<dbReference type="InterPro" id="IPR036271">
    <property type="entry name" value="Tet_transcr_reg_TetR-rel_C_sf"/>
</dbReference>
<sequence length="216" mass="24708">MALARVRPNPVDKHDVRRRALAESALRTLGELGYAKFSLREMASHSEFTHGVVHYYFADKLDLIVYCVQYYKASCVTRYDEVVADSNTPDELVQGFTDKLRETIVDEAPIHRLWYDLRSQSMFEPALKDAVTQIDGSLADMIWRVLVRYAQLADVSLVIDRDEAYGMLDGIFLQALLGHQREPDGLHLDRLVEQVRRMLPLLTSCATPVVAAQRRR</sequence>
<dbReference type="GO" id="GO:0000976">
    <property type="term" value="F:transcription cis-regulatory region binding"/>
    <property type="evidence" value="ECO:0007669"/>
    <property type="project" value="TreeGrafter"/>
</dbReference>
<dbReference type="AlphaFoldDB" id="A0AAU8DJ41"/>
<evidence type="ECO:0000259" key="3">
    <source>
        <dbReference type="PROSITE" id="PS50977"/>
    </source>
</evidence>
<dbReference type="PANTHER" id="PTHR30055:SF226">
    <property type="entry name" value="HTH-TYPE TRANSCRIPTIONAL REGULATOR PKSA"/>
    <property type="match status" value="1"/>
</dbReference>
<dbReference type="RefSeq" id="WP_353647798.1">
    <property type="nucleotide sequence ID" value="NZ_CP159218.1"/>
</dbReference>
<proteinExistence type="predicted"/>
<dbReference type="InterPro" id="IPR009057">
    <property type="entry name" value="Homeodomain-like_sf"/>
</dbReference>
<evidence type="ECO:0000313" key="4">
    <source>
        <dbReference type="EMBL" id="XCG62183.1"/>
    </source>
</evidence>
<dbReference type="SUPFAM" id="SSF48498">
    <property type="entry name" value="Tetracyclin repressor-like, C-terminal domain"/>
    <property type="match status" value="1"/>
</dbReference>
<dbReference type="PROSITE" id="PS50977">
    <property type="entry name" value="HTH_TETR_2"/>
    <property type="match status" value="1"/>
</dbReference>
<dbReference type="Pfam" id="PF00440">
    <property type="entry name" value="TetR_N"/>
    <property type="match status" value="1"/>
</dbReference>
<dbReference type="InterPro" id="IPR050109">
    <property type="entry name" value="HTH-type_TetR-like_transc_reg"/>
</dbReference>
<accession>A0AAU8DJ41</accession>
<dbReference type="EMBL" id="CP159218">
    <property type="protein sequence ID" value="XCG62183.1"/>
    <property type="molecule type" value="Genomic_DNA"/>
</dbReference>
<feature type="domain" description="HTH tetR-type" evidence="3">
    <location>
        <begin position="15"/>
        <end position="75"/>
    </location>
</feature>
<evidence type="ECO:0000256" key="2">
    <source>
        <dbReference type="PROSITE-ProRule" id="PRU00335"/>
    </source>
</evidence>
<protein>
    <submittedName>
        <fullName evidence="4">TetR/AcrR family transcriptional regulator</fullName>
    </submittedName>
</protein>
<reference evidence="4" key="1">
    <citation type="submission" date="2024-05" db="EMBL/GenBank/DDBJ databases">
        <authorList>
            <person name="Cai S.Y."/>
            <person name="Jin L.M."/>
            <person name="Li H.R."/>
        </authorList>
    </citation>
    <scope>NUCLEOTIDE SEQUENCE</scope>
    <source>
        <strain evidence="4">A5-74</strain>
    </source>
</reference>
<dbReference type="Gene3D" id="1.10.357.10">
    <property type="entry name" value="Tetracycline Repressor, domain 2"/>
    <property type="match status" value="1"/>
</dbReference>
<organism evidence="4">
    <name type="scientific">Nakamurella sp. A5-74</name>
    <dbReference type="NCBI Taxonomy" id="3158264"/>
    <lineage>
        <taxon>Bacteria</taxon>
        <taxon>Bacillati</taxon>
        <taxon>Actinomycetota</taxon>
        <taxon>Actinomycetes</taxon>
        <taxon>Nakamurellales</taxon>
        <taxon>Nakamurellaceae</taxon>
        <taxon>Nakamurella</taxon>
    </lineage>
</organism>
<evidence type="ECO:0000256" key="1">
    <source>
        <dbReference type="ARBA" id="ARBA00023125"/>
    </source>
</evidence>